<keyword evidence="2" id="KW-0472">Membrane</keyword>
<evidence type="ECO:0000313" key="4">
    <source>
        <dbReference type="Proteomes" id="UP000198788"/>
    </source>
</evidence>
<dbReference type="EMBL" id="FOZV01000001">
    <property type="protein sequence ID" value="SFS36878.1"/>
    <property type="molecule type" value="Genomic_DNA"/>
</dbReference>
<feature type="region of interest" description="Disordered" evidence="1">
    <location>
        <begin position="63"/>
        <end position="126"/>
    </location>
</feature>
<evidence type="ECO:0000313" key="3">
    <source>
        <dbReference type="EMBL" id="SFS36878.1"/>
    </source>
</evidence>
<keyword evidence="4" id="KW-1185">Reference proteome</keyword>
<proteinExistence type="predicted"/>
<feature type="transmembrane region" description="Helical" evidence="2">
    <location>
        <begin position="34"/>
        <end position="55"/>
    </location>
</feature>
<keyword evidence="2" id="KW-0812">Transmembrane</keyword>
<dbReference type="RefSeq" id="WP_092307249.1">
    <property type="nucleotide sequence ID" value="NZ_FOZV01000001.1"/>
</dbReference>
<gene>
    <name evidence="3" type="ORF">SAMN05192570_0958</name>
</gene>
<feature type="compositionally biased region" description="Low complexity" evidence="1">
    <location>
        <begin position="86"/>
        <end position="126"/>
    </location>
</feature>
<evidence type="ECO:0000256" key="1">
    <source>
        <dbReference type="SAM" id="MobiDB-lite"/>
    </source>
</evidence>
<name>A0A1I6P9V6_9CAUL</name>
<sequence>MTHESPHDHSADAVHEGRPVEAQYVRQGRGGKRILMVLLVGIALVTIAFAVIWFASAGRLSQTNANDGDQPIDAAAFQGEGGSRIPAADAPTTATGEPTAPPTGEAPNVNAPTVAAEPAATPVEGQ</sequence>
<reference evidence="4" key="1">
    <citation type="submission" date="2016-10" db="EMBL/GenBank/DDBJ databases">
        <authorList>
            <person name="Varghese N."/>
            <person name="Submissions S."/>
        </authorList>
    </citation>
    <scope>NUCLEOTIDE SEQUENCE [LARGE SCALE GENOMIC DNA]</scope>
    <source>
        <strain evidence="4">CGMCC 1.10683</strain>
    </source>
</reference>
<dbReference type="OrthoDB" id="7205407at2"/>
<organism evidence="3 4">
    <name type="scientific">Brevundimonas viscosa</name>
    <dbReference type="NCBI Taxonomy" id="871741"/>
    <lineage>
        <taxon>Bacteria</taxon>
        <taxon>Pseudomonadati</taxon>
        <taxon>Pseudomonadota</taxon>
        <taxon>Alphaproteobacteria</taxon>
        <taxon>Caulobacterales</taxon>
        <taxon>Caulobacteraceae</taxon>
        <taxon>Brevundimonas</taxon>
    </lineage>
</organism>
<accession>A0A1I6P9V6</accession>
<protein>
    <submittedName>
        <fullName evidence="3">Uncharacterized protein</fullName>
    </submittedName>
</protein>
<evidence type="ECO:0000256" key="2">
    <source>
        <dbReference type="SAM" id="Phobius"/>
    </source>
</evidence>
<dbReference type="AlphaFoldDB" id="A0A1I6P9V6"/>
<keyword evidence="2" id="KW-1133">Transmembrane helix</keyword>
<dbReference type="Proteomes" id="UP000198788">
    <property type="component" value="Unassembled WGS sequence"/>
</dbReference>